<comment type="caution">
    <text evidence="1">The sequence shown here is derived from an EMBL/GenBank/DDBJ whole genome shotgun (WGS) entry which is preliminary data.</text>
</comment>
<keyword evidence="2" id="KW-1185">Reference proteome</keyword>
<dbReference type="EMBL" id="JBAHYK010005190">
    <property type="protein sequence ID" value="KAL0562565.1"/>
    <property type="molecule type" value="Genomic_DNA"/>
</dbReference>
<gene>
    <name evidence="1" type="ORF">V5O48_019521</name>
</gene>
<evidence type="ECO:0000313" key="1">
    <source>
        <dbReference type="EMBL" id="KAL0562565.1"/>
    </source>
</evidence>
<evidence type="ECO:0000313" key="2">
    <source>
        <dbReference type="Proteomes" id="UP001465976"/>
    </source>
</evidence>
<proteinExistence type="predicted"/>
<organism evidence="1 2">
    <name type="scientific">Marasmius crinis-equi</name>
    <dbReference type="NCBI Taxonomy" id="585013"/>
    <lineage>
        <taxon>Eukaryota</taxon>
        <taxon>Fungi</taxon>
        <taxon>Dikarya</taxon>
        <taxon>Basidiomycota</taxon>
        <taxon>Agaricomycotina</taxon>
        <taxon>Agaricomycetes</taxon>
        <taxon>Agaricomycetidae</taxon>
        <taxon>Agaricales</taxon>
        <taxon>Marasmiineae</taxon>
        <taxon>Marasmiaceae</taxon>
        <taxon>Marasmius</taxon>
    </lineage>
</organism>
<dbReference type="Proteomes" id="UP001465976">
    <property type="component" value="Unassembled WGS sequence"/>
</dbReference>
<sequence length="95" mass="10778">MNKIRPSFENKHNSVTAEDLKDAFEPHMNSDPDLPVSFNATQYQINEAIADGLLDQTEDTTMEQFFDSLFTVDEIDFAKDELERLHPGRTAAGED</sequence>
<feature type="non-terminal residue" evidence="1">
    <location>
        <position position="95"/>
    </location>
</feature>
<accession>A0ABR3EI75</accession>
<reference evidence="1 2" key="1">
    <citation type="submission" date="2024-02" db="EMBL/GenBank/DDBJ databases">
        <title>A draft genome for the cacao thread blight pathogen Marasmius crinis-equi.</title>
        <authorList>
            <person name="Cohen S.P."/>
            <person name="Baruah I.K."/>
            <person name="Amoako-Attah I."/>
            <person name="Bukari Y."/>
            <person name="Meinhardt L.W."/>
            <person name="Bailey B.A."/>
        </authorList>
    </citation>
    <scope>NUCLEOTIDE SEQUENCE [LARGE SCALE GENOMIC DNA]</scope>
    <source>
        <strain evidence="1 2">GH-76</strain>
    </source>
</reference>
<protein>
    <submittedName>
        <fullName evidence="1">Uncharacterized protein</fullName>
    </submittedName>
</protein>
<name>A0ABR3EI75_9AGAR</name>